<dbReference type="InterPro" id="IPR010994">
    <property type="entry name" value="RuvA_2-like"/>
</dbReference>
<keyword evidence="2" id="KW-1185">Reference proteome</keyword>
<sequence length="402" mass="44769">MAEPTTPVMTVLTNLFADLHIHIGRTQTNKPVKISAAQNLTFRNILQEASDRKGLQCIGIIDAQSPPVLEEIQEGIGSGIFREHSDGGIIYGQTTCLLGAELELRGDHGLFHVLVYVPKLDQMKELSLWLSGYMKNVQLSTQRLYVHPSVLLEKIKELDGFLIPAHIFTPFKSVYGSASYSLESLFPLSDIAGVELGLSADTNVADQISELQSLTFVSNSDAHSLPKIAREYNEFHVAEASFLEMKRALFRIDQRKVMTNYGLSPKLGKYYQTICDQCQQAIPMDKGKWICPSCRHVQTVLGVADRIAQLADQSVQHPDHRPLYIHQIPLEFLPGVGKKTIDRLLSVFGTEMNILHRAKLNDLQSVVGDRIAHYIDLSRKGMVDLVEGGGGTYGKLKQSVFR</sequence>
<dbReference type="Gene3D" id="3.20.20.140">
    <property type="entry name" value="Metal-dependent hydrolases"/>
    <property type="match status" value="1"/>
</dbReference>
<dbReference type="Proteomes" id="UP001238450">
    <property type="component" value="Unassembled WGS sequence"/>
</dbReference>
<evidence type="ECO:0000313" key="2">
    <source>
        <dbReference type="Proteomes" id="UP001238450"/>
    </source>
</evidence>
<proteinExistence type="predicted"/>
<organism evidence="1 2">
    <name type="scientific">Croceifilum oryzae</name>
    <dbReference type="NCBI Taxonomy" id="1553429"/>
    <lineage>
        <taxon>Bacteria</taxon>
        <taxon>Bacillati</taxon>
        <taxon>Bacillota</taxon>
        <taxon>Bacilli</taxon>
        <taxon>Bacillales</taxon>
        <taxon>Thermoactinomycetaceae</taxon>
        <taxon>Croceifilum</taxon>
    </lineage>
</organism>
<protein>
    <submittedName>
        <fullName evidence="1">Uncharacterized protein (TIGR00375 family)</fullName>
    </submittedName>
</protein>
<dbReference type="CDD" id="cd19067">
    <property type="entry name" value="PfuEndoQ-like"/>
    <property type="match status" value="1"/>
</dbReference>
<evidence type="ECO:0000313" key="1">
    <source>
        <dbReference type="EMBL" id="MDQ0418130.1"/>
    </source>
</evidence>
<dbReference type="SUPFAM" id="SSF47781">
    <property type="entry name" value="RuvA domain 2-like"/>
    <property type="match status" value="1"/>
</dbReference>
<dbReference type="PANTHER" id="PTHR40084:SF1">
    <property type="entry name" value="PHOSPHOTRANSFERASE"/>
    <property type="match status" value="1"/>
</dbReference>
<dbReference type="PANTHER" id="PTHR40084">
    <property type="entry name" value="PHOSPHOHYDROLASE, PHP FAMILY"/>
    <property type="match status" value="1"/>
</dbReference>
<comment type="caution">
    <text evidence="1">The sequence shown here is derived from an EMBL/GenBank/DDBJ whole genome shotgun (WGS) entry which is preliminary data.</text>
</comment>
<gene>
    <name evidence="1" type="ORF">J2Z48_002319</name>
</gene>
<dbReference type="InterPro" id="IPR016195">
    <property type="entry name" value="Pol/histidinol_Pase-like"/>
</dbReference>
<dbReference type="SUPFAM" id="SSF89550">
    <property type="entry name" value="PHP domain-like"/>
    <property type="match status" value="1"/>
</dbReference>
<reference evidence="1 2" key="1">
    <citation type="submission" date="2023-07" db="EMBL/GenBank/DDBJ databases">
        <title>Genomic Encyclopedia of Type Strains, Phase IV (KMG-IV): sequencing the most valuable type-strain genomes for metagenomic binning, comparative biology and taxonomic classification.</title>
        <authorList>
            <person name="Goeker M."/>
        </authorList>
    </citation>
    <scope>NUCLEOTIDE SEQUENCE [LARGE SCALE GENOMIC DNA]</scope>
    <source>
        <strain evidence="1 2">DSM 46876</strain>
    </source>
</reference>
<name>A0AAJ1TFX0_9BACL</name>
<dbReference type="EMBL" id="JAUSUV010000009">
    <property type="protein sequence ID" value="MDQ0418130.1"/>
    <property type="molecule type" value="Genomic_DNA"/>
</dbReference>
<dbReference type="AlphaFoldDB" id="A0AAJ1TFX0"/>
<accession>A0AAJ1TFX0</accession>